<keyword evidence="2" id="KW-0479">Metal-binding</keyword>
<dbReference type="Pfam" id="PF13639">
    <property type="entry name" value="zf-RING_2"/>
    <property type="match status" value="1"/>
</dbReference>
<dbReference type="GO" id="GO:0008270">
    <property type="term" value="F:zinc ion binding"/>
    <property type="evidence" value="ECO:0007669"/>
    <property type="project" value="UniProtKB-KW"/>
</dbReference>
<feature type="region of interest" description="Disordered" evidence="11">
    <location>
        <begin position="56"/>
        <end position="81"/>
    </location>
</feature>
<dbReference type="PANTHER" id="PTHR45931:SF20">
    <property type="entry name" value="RING-TYPE E3 UBIQUITIN TRANSFERASE"/>
    <property type="match status" value="1"/>
</dbReference>
<organism evidence="15 16">
    <name type="scientific">Tenebrio molitor</name>
    <name type="common">Yellow mealworm beetle</name>
    <dbReference type="NCBI Taxonomy" id="7067"/>
    <lineage>
        <taxon>Eukaryota</taxon>
        <taxon>Metazoa</taxon>
        <taxon>Ecdysozoa</taxon>
        <taxon>Arthropoda</taxon>
        <taxon>Hexapoda</taxon>
        <taxon>Insecta</taxon>
        <taxon>Pterygota</taxon>
        <taxon>Neoptera</taxon>
        <taxon>Endopterygota</taxon>
        <taxon>Coleoptera</taxon>
        <taxon>Polyphaga</taxon>
        <taxon>Cucujiformia</taxon>
        <taxon>Tenebrionidae</taxon>
        <taxon>Tenebrio</taxon>
    </lineage>
</organism>
<proteinExistence type="predicted"/>
<feature type="compositionally biased region" description="Polar residues" evidence="11">
    <location>
        <begin position="370"/>
        <end position="391"/>
    </location>
</feature>
<dbReference type="SUPFAM" id="SSF57850">
    <property type="entry name" value="RING/U-box"/>
    <property type="match status" value="1"/>
</dbReference>
<evidence type="ECO:0000256" key="10">
    <source>
        <dbReference type="PROSITE-ProRule" id="PRU00175"/>
    </source>
</evidence>
<evidence type="ECO:0000256" key="8">
    <source>
        <dbReference type="ARBA" id="ARBA00023180"/>
    </source>
</evidence>
<dbReference type="InterPro" id="IPR051834">
    <property type="entry name" value="RING_finger_E3_ligase"/>
</dbReference>
<dbReference type="Proteomes" id="UP000719412">
    <property type="component" value="Unassembled WGS sequence"/>
</dbReference>
<evidence type="ECO:0000313" key="16">
    <source>
        <dbReference type="Proteomes" id="UP000719412"/>
    </source>
</evidence>
<evidence type="ECO:0000313" key="15">
    <source>
        <dbReference type="EMBL" id="KAH0809075.1"/>
    </source>
</evidence>
<feature type="transmembrane region" description="Helical" evidence="12">
    <location>
        <begin position="247"/>
        <end position="271"/>
    </location>
</feature>
<dbReference type="GO" id="GO:0005634">
    <property type="term" value="C:nucleus"/>
    <property type="evidence" value="ECO:0007669"/>
    <property type="project" value="TreeGrafter"/>
</dbReference>
<dbReference type="GO" id="GO:0012505">
    <property type="term" value="C:endomembrane system"/>
    <property type="evidence" value="ECO:0007669"/>
    <property type="project" value="UniProtKB-SubCell"/>
</dbReference>
<dbReference type="InterPro" id="IPR044744">
    <property type="entry name" value="ZNRF4/RNF13/RNF167_PA"/>
</dbReference>
<evidence type="ECO:0000256" key="5">
    <source>
        <dbReference type="ARBA" id="ARBA00022833"/>
    </source>
</evidence>
<keyword evidence="1 12" id="KW-0812">Transmembrane</keyword>
<feature type="region of interest" description="Disordered" evidence="11">
    <location>
        <begin position="354"/>
        <end position="391"/>
    </location>
</feature>
<reference evidence="15" key="2">
    <citation type="submission" date="2021-08" db="EMBL/GenBank/DDBJ databases">
        <authorList>
            <person name="Eriksson T."/>
        </authorList>
    </citation>
    <scope>NUCLEOTIDE SEQUENCE</scope>
    <source>
        <strain evidence="15">Stoneville</strain>
        <tissue evidence="15">Whole head</tissue>
    </source>
</reference>
<keyword evidence="8" id="KW-0325">Glycoprotein</keyword>
<dbReference type="InterPro" id="IPR003137">
    <property type="entry name" value="PA_domain"/>
</dbReference>
<dbReference type="Gene3D" id="3.50.30.30">
    <property type="match status" value="1"/>
</dbReference>
<evidence type="ECO:0000256" key="9">
    <source>
        <dbReference type="ARBA" id="ARBA00046288"/>
    </source>
</evidence>
<feature type="compositionally biased region" description="Polar residues" evidence="11">
    <location>
        <begin position="71"/>
        <end position="81"/>
    </location>
</feature>
<dbReference type="InterPro" id="IPR013083">
    <property type="entry name" value="Znf_RING/FYVE/PHD"/>
</dbReference>
<dbReference type="InterPro" id="IPR001841">
    <property type="entry name" value="Znf_RING"/>
</dbReference>
<dbReference type="GO" id="GO:0005737">
    <property type="term" value="C:cytoplasm"/>
    <property type="evidence" value="ECO:0007669"/>
    <property type="project" value="UniProtKB-ARBA"/>
</dbReference>
<feature type="signal peptide" evidence="13">
    <location>
        <begin position="1"/>
        <end position="18"/>
    </location>
</feature>
<comment type="caution">
    <text evidence="15">The sequence shown here is derived from an EMBL/GenBank/DDBJ whole genome shotgun (WGS) entry which is preliminary data.</text>
</comment>
<evidence type="ECO:0000256" key="11">
    <source>
        <dbReference type="SAM" id="MobiDB-lite"/>
    </source>
</evidence>
<evidence type="ECO:0000256" key="13">
    <source>
        <dbReference type="SAM" id="SignalP"/>
    </source>
</evidence>
<dbReference type="GO" id="GO:0006511">
    <property type="term" value="P:ubiquitin-dependent protein catabolic process"/>
    <property type="evidence" value="ECO:0007669"/>
    <property type="project" value="TreeGrafter"/>
</dbReference>
<evidence type="ECO:0000256" key="1">
    <source>
        <dbReference type="ARBA" id="ARBA00022692"/>
    </source>
</evidence>
<protein>
    <recommendedName>
        <fullName evidence="14">RING-type domain-containing protein</fullName>
    </recommendedName>
</protein>
<dbReference type="FunFam" id="3.50.30.30:FF:000026">
    <property type="entry name" value="E3 ubiquitin-protein ligase RNF13"/>
    <property type="match status" value="1"/>
</dbReference>
<dbReference type="CDD" id="cd02123">
    <property type="entry name" value="PA_C_RZF_like"/>
    <property type="match status" value="1"/>
</dbReference>
<dbReference type="EMBL" id="JABDTM020028353">
    <property type="protein sequence ID" value="KAH0809075.1"/>
    <property type="molecule type" value="Genomic_DNA"/>
</dbReference>
<keyword evidence="4 10" id="KW-0863">Zinc-finger</keyword>
<evidence type="ECO:0000256" key="6">
    <source>
        <dbReference type="ARBA" id="ARBA00022989"/>
    </source>
</evidence>
<evidence type="ECO:0000256" key="4">
    <source>
        <dbReference type="ARBA" id="ARBA00022771"/>
    </source>
</evidence>
<dbReference type="GO" id="GO:0061630">
    <property type="term" value="F:ubiquitin protein ligase activity"/>
    <property type="evidence" value="ECO:0007669"/>
    <property type="project" value="TreeGrafter"/>
</dbReference>
<gene>
    <name evidence="15" type="ORF">GEV33_013713</name>
</gene>
<evidence type="ECO:0000256" key="12">
    <source>
        <dbReference type="SAM" id="Phobius"/>
    </source>
</evidence>
<keyword evidence="6 12" id="KW-1133">Transmembrane helix</keyword>
<keyword evidence="3 13" id="KW-0732">Signal</keyword>
<name>A0A8J6L6B1_TENMO</name>
<evidence type="ECO:0000256" key="3">
    <source>
        <dbReference type="ARBA" id="ARBA00022729"/>
    </source>
</evidence>
<dbReference type="SMART" id="SM00184">
    <property type="entry name" value="RING"/>
    <property type="match status" value="1"/>
</dbReference>
<comment type="subcellular location">
    <subcellularLocation>
        <location evidence="9">Endomembrane system</location>
        <topology evidence="9">Single-pass type I membrane protein</topology>
    </subcellularLocation>
</comment>
<keyword evidence="16" id="KW-1185">Reference proteome</keyword>
<reference evidence="15" key="1">
    <citation type="journal article" date="2020" name="J Insects Food Feed">
        <title>The yellow mealworm (Tenebrio molitor) genome: a resource for the emerging insects as food and feed industry.</title>
        <authorList>
            <person name="Eriksson T."/>
            <person name="Andere A."/>
            <person name="Kelstrup H."/>
            <person name="Emery V."/>
            <person name="Picard C."/>
        </authorList>
    </citation>
    <scope>NUCLEOTIDE SEQUENCE</scope>
    <source>
        <strain evidence="15">Stoneville</strain>
        <tissue evidence="15">Whole head</tissue>
    </source>
</reference>
<dbReference type="PANTHER" id="PTHR45931">
    <property type="entry name" value="SI:CH211-59O9.10"/>
    <property type="match status" value="1"/>
</dbReference>
<dbReference type="FunFam" id="3.30.40.10:FF:000429">
    <property type="entry name" value="E3 ubiquitin-protein ligase RNF13"/>
    <property type="match status" value="1"/>
</dbReference>
<dbReference type="Gene3D" id="3.30.40.10">
    <property type="entry name" value="Zinc/RING finger domain, C3HC4 (zinc finger)"/>
    <property type="match status" value="1"/>
</dbReference>
<feature type="chain" id="PRO_5035146542" description="RING-type domain-containing protein" evidence="13">
    <location>
        <begin position="19"/>
        <end position="469"/>
    </location>
</feature>
<evidence type="ECO:0000256" key="7">
    <source>
        <dbReference type="ARBA" id="ARBA00023136"/>
    </source>
</evidence>
<feature type="domain" description="RING-type" evidence="14">
    <location>
        <begin position="304"/>
        <end position="346"/>
    </location>
</feature>
<sequence length="469" mass="52344">MKKPELICLLCLLQYTSAEIYAIRFDSQFYFEEFEDAPATFGRKLSDGAEFAASGYAPAPSLHPVKKKRPSQQQELAASDNEANNSLVSKFSRTKTLSINFGIFSAVNTQFLEPLSRHRFLVAVIRGILVNADPPDGCTSALQPPPPDVENETGKWVVLMPRYNDVRNCSFEQKVRTGQAAGYDAVVVHNVHSNQLVPMSAKNDTGIYIPSVFVSESSGLMLKKIYADPKYFIVITGESPFNIQTHLLIPFAIVVGICFIVMIIFLVVKCIKDRRRQRRHRLPTSTLNKIPICKYQKGDPYETCAICLDDYIEGEKLRVLPCNHVYHTKCIDPWLTKNRRVCPICKRKVFAHDEPQHDSDSDTDADDTTPLINSSNRGTQGGTFQEQSENPIQRAVRSISQQSGAVNFVTASDHHSINGDYQSCNTSTTESEDCNLTSGTERMCDTLDEVHVHTQPDASSNEGSTDVHV</sequence>
<keyword evidence="7 12" id="KW-0472">Membrane</keyword>
<dbReference type="PROSITE" id="PS50089">
    <property type="entry name" value="ZF_RING_2"/>
    <property type="match status" value="1"/>
</dbReference>
<dbReference type="AlphaFoldDB" id="A0A8J6L6B1"/>
<dbReference type="Pfam" id="PF02225">
    <property type="entry name" value="PA"/>
    <property type="match status" value="1"/>
</dbReference>
<evidence type="ECO:0000256" key="2">
    <source>
        <dbReference type="ARBA" id="ARBA00022723"/>
    </source>
</evidence>
<evidence type="ECO:0000259" key="14">
    <source>
        <dbReference type="PROSITE" id="PS50089"/>
    </source>
</evidence>
<keyword evidence="5" id="KW-0862">Zinc</keyword>
<accession>A0A8J6L6B1</accession>